<dbReference type="PANTHER" id="PTHR43737:SF1">
    <property type="entry name" value="DUF1501 DOMAIN-CONTAINING PROTEIN"/>
    <property type="match status" value="1"/>
</dbReference>
<proteinExistence type="predicted"/>
<sequence>MDTVTRRRFLLTSGVVGAGALAAGAGAYSLRDLLDTAGDRDPQSHTLVLVTLYGGNDGLNTVIPYGDPAYRAARPELAYPDGEVRRLDDDFGLNPALAGLHQRWSGGGLAIVRGVGYPKPDRSHFRSMDIWHTAQPDRPGNTGWLGRWLDGTGGDPRLAVSFEPALPPLLAGERSAGAAVPVTDRKAAKGLPAETLTAFAAAEAGESAARGRAAACFADLRSVDEMIRQVRDSADPDTAEPDGEQASATATGGARTPLDAQLDLVAQCVEAGVSTRVFSVSLGGFDTHADEKQLQAVLLGQLDRALTGFADRMSRTEAGRKVVVAVYSEFGRRVRANASDGTDHGTASDVLLLGAGVRGGWHGAPPSLTDLDDGDLKYTTDFRDVYATLLERVLGTDPGPVLADWRGRVDTLF</sequence>
<comment type="caution">
    <text evidence="2">The sequence shown here is derived from an EMBL/GenBank/DDBJ whole genome shotgun (WGS) entry which is preliminary data.</text>
</comment>
<name>A0ABS0K0Z6_9ACTN</name>
<dbReference type="PROSITE" id="PS51318">
    <property type="entry name" value="TAT"/>
    <property type="match status" value="1"/>
</dbReference>
<dbReference type="InterPro" id="IPR010869">
    <property type="entry name" value="DUF1501"/>
</dbReference>
<protein>
    <submittedName>
        <fullName evidence="2">Uncharacterized protein (DUF1501 family)</fullName>
    </submittedName>
</protein>
<dbReference type="PANTHER" id="PTHR43737">
    <property type="entry name" value="BLL7424 PROTEIN"/>
    <property type="match status" value="1"/>
</dbReference>
<gene>
    <name evidence="2" type="ORF">IW249_002520</name>
</gene>
<dbReference type="Pfam" id="PF07394">
    <property type="entry name" value="DUF1501"/>
    <property type="match status" value="1"/>
</dbReference>
<feature type="region of interest" description="Disordered" evidence="1">
    <location>
        <begin position="232"/>
        <end position="254"/>
    </location>
</feature>
<accession>A0ABS0K0Z6</accession>
<reference evidence="2 3" key="1">
    <citation type="submission" date="2020-11" db="EMBL/GenBank/DDBJ databases">
        <title>Sequencing the genomes of 1000 actinobacteria strains.</title>
        <authorList>
            <person name="Klenk H.-P."/>
        </authorList>
    </citation>
    <scope>NUCLEOTIDE SEQUENCE [LARGE SCALE GENOMIC DNA]</scope>
    <source>
        <strain evidence="2 3">DSM 101695</strain>
    </source>
</reference>
<evidence type="ECO:0000256" key="1">
    <source>
        <dbReference type="SAM" id="MobiDB-lite"/>
    </source>
</evidence>
<dbReference type="Proteomes" id="UP000631791">
    <property type="component" value="Unassembled WGS sequence"/>
</dbReference>
<dbReference type="InterPro" id="IPR006311">
    <property type="entry name" value="TAT_signal"/>
</dbReference>
<organism evidence="2 3">
    <name type="scientific">Micromonospora vinacea</name>
    <dbReference type="NCBI Taxonomy" id="709878"/>
    <lineage>
        <taxon>Bacteria</taxon>
        <taxon>Bacillati</taxon>
        <taxon>Actinomycetota</taxon>
        <taxon>Actinomycetes</taxon>
        <taxon>Micromonosporales</taxon>
        <taxon>Micromonosporaceae</taxon>
        <taxon>Micromonospora</taxon>
    </lineage>
</organism>
<dbReference type="EMBL" id="JADOTY010000001">
    <property type="protein sequence ID" value="MBG6102106.1"/>
    <property type="molecule type" value="Genomic_DNA"/>
</dbReference>
<dbReference type="RefSeq" id="WP_196920921.1">
    <property type="nucleotide sequence ID" value="NZ_JADOTY010000001.1"/>
</dbReference>
<keyword evidence="3" id="KW-1185">Reference proteome</keyword>
<evidence type="ECO:0000313" key="3">
    <source>
        <dbReference type="Proteomes" id="UP000631791"/>
    </source>
</evidence>
<evidence type="ECO:0000313" key="2">
    <source>
        <dbReference type="EMBL" id="MBG6102106.1"/>
    </source>
</evidence>